<evidence type="ECO:0000259" key="1">
    <source>
        <dbReference type="Pfam" id="PF21686"/>
    </source>
</evidence>
<protein>
    <recommendedName>
        <fullName evidence="1">DNA ligase D polymerase domain-containing protein</fullName>
    </recommendedName>
</protein>
<accession>A0A1Y3PZF6</accession>
<evidence type="ECO:0000313" key="2">
    <source>
        <dbReference type="EMBL" id="OUM89749.1"/>
    </source>
</evidence>
<dbReference type="NCBIfam" id="TIGR02778">
    <property type="entry name" value="ligD_pol"/>
    <property type="match status" value="1"/>
</dbReference>
<organism evidence="2 3">
    <name type="scientific">Bacillus thermozeamaize</name>
    <dbReference type="NCBI Taxonomy" id="230954"/>
    <lineage>
        <taxon>Bacteria</taxon>
        <taxon>Bacillati</taxon>
        <taxon>Bacillota</taxon>
        <taxon>Bacilli</taxon>
        <taxon>Bacillales</taxon>
        <taxon>Bacillaceae</taxon>
        <taxon>Bacillus</taxon>
    </lineage>
</organism>
<proteinExistence type="predicted"/>
<dbReference type="Pfam" id="PF21686">
    <property type="entry name" value="LigD_Prim-Pol"/>
    <property type="match status" value="1"/>
</dbReference>
<dbReference type="Gene3D" id="3.90.920.10">
    <property type="entry name" value="DNA primase, PRIM domain"/>
    <property type="match status" value="1"/>
</dbReference>
<comment type="caution">
    <text evidence="2">The sequence shown here is derived from an EMBL/GenBank/DDBJ whole genome shotgun (WGS) entry which is preliminary data.</text>
</comment>
<dbReference type="AlphaFoldDB" id="A0A1Y3PZF6"/>
<name>A0A1Y3PZF6_9BACI</name>
<dbReference type="InterPro" id="IPR052171">
    <property type="entry name" value="NHEJ_LigD"/>
</dbReference>
<dbReference type="EMBL" id="LZRT01000036">
    <property type="protein sequence ID" value="OUM89749.1"/>
    <property type="molecule type" value="Genomic_DNA"/>
</dbReference>
<dbReference type="InterPro" id="IPR014145">
    <property type="entry name" value="LigD_pol_dom"/>
</dbReference>
<gene>
    <name evidence="2" type="ORF">BAA01_02625</name>
</gene>
<evidence type="ECO:0000313" key="3">
    <source>
        <dbReference type="Proteomes" id="UP000196475"/>
    </source>
</evidence>
<dbReference type="CDD" id="cd04861">
    <property type="entry name" value="LigD_Pol_like"/>
    <property type="match status" value="1"/>
</dbReference>
<sequence>MTDAASRWVEINGRVIRITHPDKVLWPDIGLTKWDYILHLTRLAPHLIRHARNRLLTTIRFPEGLGGSSFYQKNIPSYAPEWVDRTVWKNTRHILLNRPETLVWLANQSCLEFHVSFSFCHEDRLHALVFDLDPNQCEFSRVAEAALIIREELQSLALKSYVKTSGATGLQLFIPIAPCPYEEARKVNRFFAEYFQSKYPQLFTLERMVRKRGKQVYFDYLQMWRGKSLICAYSPRARPGAPVSAPLNWPELDKGIDPEQFHLNNIHDRLEKMGDLFLPLTSEATQSITPILDLLKVRS</sequence>
<feature type="domain" description="DNA ligase D polymerase" evidence="1">
    <location>
        <begin position="32"/>
        <end position="277"/>
    </location>
</feature>
<dbReference type="PANTHER" id="PTHR42705">
    <property type="entry name" value="BIFUNCTIONAL NON-HOMOLOGOUS END JOINING PROTEIN LIGD"/>
    <property type="match status" value="1"/>
</dbReference>
<dbReference type="PANTHER" id="PTHR42705:SF2">
    <property type="entry name" value="BIFUNCTIONAL NON-HOMOLOGOUS END JOINING PROTEIN LIGD"/>
    <property type="match status" value="1"/>
</dbReference>
<reference evidence="3" key="1">
    <citation type="submission" date="2016-06" db="EMBL/GenBank/DDBJ databases">
        <authorList>
            <person name="Nascimento L."/>
            <person name="Pereira R.V."/>
            <person name="Martins L.F."/>
            <person name="Quaggio R.B."/>
            <person name="Silva A.M."/>
            <person name="Setubal J.C."/>
        </authorList>
    </citation>
    <scope>NUCLEOTIDE SEQUENCE [LARGE SCALE GENOMIC DNA]</scope>
</reference>
<dbReference type="Proteomes" id="UP000196475">
    <property type="component" value="Unassembled WGS sequence"/>
</dbReference>